<feature type="transmembrane region" description="Helical" evidence="1">
    <location>
        <begin position="147"/>
        <end position="171"/>
    </location>
</feature>
<organism evidence="2 3">
    <name type="scientific">Phytophthora kernoviae</name>
    <dbReference type="NCBI Taxonomy" id="325452"/>
    <lineage>
        <taxon>Eukaryota</taxon>
        <taxon>Sar</taxon>
        <taxon>Stramenopiles</taxon>
        <taxon>Oomycota</taxon>
        <taxon>Peronosporomycetes</taxon>
        <taxon>Peronosporales</taxon>
        <taxon>Peronosporaceae</taxon>
        <taxon>Phytophthora</taxon>
    </lineage>
</organism>
<feature type="transmembrane region" description="Helical" evidence="1">
    <location>
        <begin position="480"/>
        <end position="502"/>
    </location>
</feature>
<feature type="transmembrane region" description="Helical" evidence="1">
    <location>
        <begin position="217"/>
        <end position="237"/>
    </location>
</feature>
<sequence>MYMRHKTHQIMAQFPPREAHNGDLVIGKVRDTQSLRSSSVSLSTPELQGMATIHKLKGLHAAEVYADMHGEYIAMCCSYVIIICFGSDPRFLLGGNTSSSSTHSIEITTVLMQMGIEVVVDIVAVPLEIRFGVDCESFHKDGAFLTIFMVLVAVVNIHIASGIYLVGAYAYKIFRFETVKGQAQELRRLGQNKQQNQLDQLTPKPPRVQFLRSFRQSLPFIASALFAAGYVHIVQYIHITAQWQFAAFALCSLLLKLFVQDLAKRYLWKLTKTPSMRSMTVIVAAPTILVDTQLRTSLLCHSNVSSTLVRSVVLALVEITLRVAKTWHVLYQLRRILSPRPRTVIAVLPQRNPNEQLGGQPQRNNLVLIPTASCSNLHPVSSRDLAAQKLLSLHTAEVYADMRAEYIAMGSSYTILFFFGTNPKFQLGTSNEVTAAFMNNGYLATVSLQLGIEVVVDFVATSLELSLGVDFEIFNHDDVFLVIFMVGIATLNVHISSSVYLLA</sequence>
<proteinExistence type="predicted"/>
<evidence type="ECO:0000313" key="3">
    <source>
        <dbReference type="Proteomes" id="UP000284657"/>
    </source>
</evidence>
<feature type="transmembrane region" description="Helical" evidence="1">
    <location>
        <begin position="243"/>
        <end position="259"/>
    </location>
</feature>
<keyword evidence="1" id="KW-1133">Transmembrane helix</keyword>
<comment type="caution">
    <text evidence="2">The sequence shown here is derived from an EMBL/GenBank/DDBJ whole genome shotgun (WGS) entry which is preliminary data.</text>
</comment>
<keyword evidence="1" id="KW-0812">Transmembrane</keyword>
<evidence type="ECO:0000313" key="2">
    <source>
        <dbReference type="EMBL" id="RLN68248.1"/>
    </source>
</evidence>
<dbReference type="Proteomes" id="UP000284657">
    <property type="component" value="Unassembled WGS sequence"/>
</dbReference>
<reference evidence="2 3" key="1">
    <citation type="submission" date="2018-07" db="EMBL/GenBank/DDBJ databases">
        <title>Genome sequencing of oomycete isolates from Chile give support for New Zealand origin for Phytophthora kernoviae and make available the first Nothophytophthora sp. genome.</title>
        <authorList>
            <person name="Studholme D.J."/>
            <person name="Sanfuentes E."/>
            <person name="Panda P."/>
            <person name="Hill R."/>
            <person name="Sambles C."/>
            <person name="Grant M."/>
            <person name="Williams N.M."/>
            <person name="Mcdougal R.L."/>
        </authorList>
    </citation>
    <scope>NUCLEOTIDE SEQUENCE [LARGE SCALE GENOMIC DNA]</scope>
    <source>
        <strain evidence="2">Chile7</strain>
    </source>
</reference>
<accession>A0A3R7KM11</accession>
<protein>
    <submittedName>
        <fullName evidence="2">Uncharacterized protein</fullName>
    </submittedName>
</protein>
<evidence type="ECO:0000256" key="1">
    <source>
        <dbReference type="SAM" id="Phobius"/>
    </source>
</evidence>
<feature type="transmembrane region" description="Helical" evidence="1">
    <location>
        <begin position="72"/>
        <end position="93"/>
    </location>
</feature>
<name>A0A3R7KM11_9STRA</name>
<dbReference type="EMBL" id="MBAD02000408">
    <property type="protein sequence ID" value="RLN68248.1"/>
    <property type="molecule type" value="Genomic_DNA"/>
</dbReference>
<gene>
    <name evidence="2" type="ORF">BBJ29_000822</name>
</gene>
<dbReference type="AlphaFoldDB" id="A0A3R7KM11"/>
<keyword evidence="1" id="KW-0472">Membrane</keyword>
<feature type="transmembrane region" description="Helical" evidence="1">
    <location>
        <begin position="441"/>
        <end position="460"/>
    </location>
</feature>